<comment type="caution">
    <text evidence="2">The sequence shown here is derived from an EMBL/GenBank/DDBJ whole genome shotgun (WGS) entry which is preliminary data.</text>
</comment>
<evidence type="ECO:0000313" key="2">
    <source>
        <dbReference type="EMBL" id="CAG8662447.1"/>
    </source>
</evidence>
<feature type="non-terminal residue" evidence="2">
    <location>
        <position position="1"/>
    </location>
</feature>
<feature type="region of interest" description="Disordered" evidence="1">
    <location>
        <begin position="56"/>
        <end position="104"/>
    </location>
</feature>
<dbReference type="Proteomes" id="UP000789739">
    <property type="component" value="Unassembled WGS sequence"/>
</dbReference>
<proteinExistence type="predicted"/>
<evidence type="ECO:0000256" key="1">
    <source>
        <dbReference type="SAM" id="MobiDB-lite"/>
    </source>
</evidence>
<name>A0A9N9H907_9GLOM</name>
<feature type="non-terminal residue" evidence="2">
    <location>
        <position position="104"/>
    </location>
</feature>
<keyword evidence="3" id="KW-1185">Reference proteome</keyword>
<sequence>YNVGSRVKIEGANNFIYCELQHVTFVIPKNTTSNDTNTAVSPPSSRRATIVRSIAEQSPPPKKNQNLSIIPPPSQVPPRRKLSQAAPCKLRTSIPMKTYRTKLT</sequence>
<accession>A0A9N9H907</accession>
<gene>
    <name evidence="2" type="ORF">PBRASI_LOCUS10858</name>
</gene>
<evidence type="ECO:0000313" key="3">
    <source>
        <dbReference type="Proteomes" id="UP000789739"/>
    </source>
</evidence>
<dbReference type="AlphaFoldDB" id="A0A9N9H907"/>
<organism evidence="2 3">
    <name type="scientific">Paraglomus brasilianum</name>
    <dbReference type="NCBI Taxonomy" id="144538"/>
    <lineage>
        <taxon>Eukaryota</taxon>
        <taxon>Fungi</taxon>
        <taxon>Fungi incertae sedis</taxon>
        <taxon>Mucoromycota</taxon>
        <taxon>Glomeromycotina</taxon>
        <taxon>Glomeromycetes</taxon>
        <taxon>Paraglomerales</taxon>
        <taxon>Paraglomeraceae</taxon>
        <taxon>Paraglomus</taxon>
    </lineage>
</organism>
<dbReference type="EMBL" id="CAJVPI010003808">
    <property type="protein sequence ID" value="CAG8662447.1"/>
    <property type="molecule type" value="Genomic_DNA"/>
</dbReference>
<reference evidence="2" key="1">
    <citation type="submission" date="2021-06" db="EMBL/GenBank/DDBJ databases">
        <authorList>
            <person name="Kallberg Y."/>
            <person name="Tangrot J."/>
            <person name="Rosling A."/>
        </authorList>
    </citation>
    <scope>NUCLEOTIDE SEQUENCE</scope>
    <source>
        <strain evidence="2">BR232B</strain>
    </source>
</reference>
<protein>
    <submittedName>
        <fullName evidence="2">831_t:CDS:1</fullName>
    </submittedName>
</protein>